<dbReference type="eggNOG" id="ENOG502RHQT">
    <property type="taxonomic scope" value="Eukaryota"/>
</dbReference>
<feature type="non-terminal residue" evidence="1">
    <location>
        <position position="444"/>
    </location>
</feature>
<evidence type="ECO:0000313" key="2">
    <source>
        <dbReference type="Proteomes" id="UP000007431"/>
    </source>
</evidence>
<dbReference type="RefSeq" id="XP_003026676.1">
    <property type="nucleotide sequence ID" value="XM_003026630.1"/>
</dbReference>
<dbReference type="Proteomes" id="UP000007431">
    <property type="component" value="Unassembled WGS sequence"/>
</dbReference>
<protein>
    <submittedName>
        <fullName evidence="1">Expressed protein</fullName>
    </submittedName>
</protein>
<keyword evidence="2" id="KW-1185">Reference proteome</keyword>
<organism evidence="2">
    <name type="scientific">Schizophyllum commune (strain H4-8 / FGSC 9210)</name>
    <name type="common">Split gill fungus</name>
    <dbReference type="NCBI Taxonomy" id="578458"/>
    <lineage>
        <taxon>Eukaryota</taxon>
        <taxon>Fungi</taxon>
        <taxon>Dikarya</taxon>
        <taxon>Basidiomycota</taxon>
        <taxon>Agaricomycotina</taxon>
        <taxon>Agaricomycetes</taxon>
        <taxon>Agaricomycetidae</taxon>
        <taxon>Agaricales</taxon>
        <taxon>Schizophyllaceae</taxon>
        <taxon>Schizophyllum</taxon>
    </lineage>
</organism>
<gene>
    <name evidence="1" type="ORF">SCHCODRAFT_114114</name>
</gene>
<sequence length="444" mass="48411">MHQEHAQQLTDSRSLARLALLPVEILDHVAQHLALRDKLALASSSPHFNDLCTRLIYRSIELSSWPQVLRCCRTLLNSPRTAQAVRSLSISLESPPPPLLQAAYRTLSTALRRLERLKTLYVAAPRDAYFSIVLAPCRFEHLVNLTLSLPIPRAFTAFLARHDGLHALQIHPTVHATDLASVPTIALPALRTLVAPQLWLPKLVGAATHLEYVAILWDPRVPGDPHALLATVGAPTTLVSVSHGWRVDVVDAAADALPGLVALILRSSDPNEDTKALLDGLERGLPCWKQLVRLDVSFDSEPSREQPKPPTEAALEAGFTVVTRLGSLCPSLKHCSLPGACLAPASAASDAHPARAGKATWARPVPLENAWFPQVAPAQKYKFIAMGIFTGRYPPAILASAGIMTEAQTEALRDDVQSLRETGLTARQIAEMVTSLMLSKRERW</sequence>
<dbReference type="VEuPathDB" id="FungiDB:SCHCODRAFT_02519741"/>
<dbReference type="InParanoid" id="D8QJU1"/>
<dbReference type="EMBL" id="GL377315">
    <property type="protein sequence ID" value="EFI91773.1"/>
    <property type="molecule type" value="Genomic_DNA"/>
</dbReference>
<proteinExistence type="predicted"/>
<dbReference type="OMA" id="CRRRGWN"/>
<dbReference type="HOGENOM" id="CLU_048772_0_0_1"/>
<evidence type="ECO:0000313" key="1">
    <source>
        <dbReference type="EMBL" id="EFI91773.1"/>
    </source>
</evidence>
<dbReference type="AlphaFoldDB" id="D8QJU1"/>
<name>D8QJU1_SCHCM</name>
<accession>D8QJU1</accession>
<reference evidence="1 2" key="1">
    <citation type="journal article" date="2010" name="Nat. Biotechnol.">
        <title>Genome sequence of the model mushroom Schizophyllum commune.</title>
        <authorList>
            <person name="Ohm R.A."/>
            <person name="de Jong J.F."/>
            <person name="Lugones L.G."/>
            <person name="Aerts A."/>
            <person name="Kothe E."/>
            <person name="Stajich J.E."/>
            <person name="de Vries R.P."/>
            <person name="Record E."/>
            <person name="Levasseur A."/>
            <person name="Baker S.E."/>
            <person name="Bartholomew K.A."/>
            <person name="Coutinho P.M."/>
            <person name="Erdmann S."/>
            <person name="Fowler T.J."/>
            <person name="Gathman A.C."/>
            <person name="Lombard V."/>
            <person name="Henrissat B."/>
            <person name="Knabe N."/>
            <person name="Kuees U."/>
            <person name="Lilly W.W."/>
            <person name="Lindquist E."/>
            <person name="Lucas S."/>
            <person name="Magnuson J.K."/>
            <person name="Piumi F."/>
            <person name="Raudaskoski M."/>
            <person name="Salamov A."/>
            <person name="Schmutz J."/>
            <person name="Schwarze F.W.M.R."/>
            <person name="vanKuyk P.A."/>
            <person name="Horton J.S."/>
            <person name="Grigoriev I.V."/>
            <person name="Woesten H.A.B."/>
        </authorList>
    </citation>
    <scope>NUCLEOTIDE SEQUENCE [LARGE SCALE GENOMIC DNA]</scope>
    <source>
        <strain evidence="2">H4-8 / FGSC 9210</strain>
    </source>
</reference>
<dbReference type="KEGG" id="scm:SCHCO_02519741"/>
<dbReference type="GeneID" id="9593715"/>
<dbReference type="OrthoDB" id="2745253at2759"/>